<dbReference type="GO" id="GO:0016020">
    <property type="term" value="C:membrane"/>
    <property type="evidence" value="ECO:0007669"/>
    <property type="project" value="UniProtKB-SubCell"/>
</dbReference>
<evidence type="ECO:0000256" key="4">
    <source>
        <dbReference type="ARBA" id="ARBA00022670"/>
    </source>
</evidence>
<keyword evidence="5" id="KW-0812">Transmembrane</keyword>
<evidence type="ECO:0000256" key="12">
    <source>
        <dbReference type="ARBA" id="ARBA00023180"/>
    </source>
</evidence>
<dbReference type="GO" id="GO:0006508">
    <property type="term" value="P:proteolysis"/>
    <property type="evidence" value="ECO:0007669"/>
    <property type="project" value="UniProtKB-KW"/>
</dbReference>
<dbReference type="GO" id="GO:0046872">
    <property type="term" value="F:metal ion binding"/>
    <property type="evidence" value="ECO:0007669"/>
    <property type="project" value="UniProtKB-KW"/>
</dbReference>
<organism evidence="13 14">
    <name type="scientific">Brumimicrobium salinarum</name>
    <dbReference type="NCBI Taxonomy" id="2058658"/>
    <lineage>
        <taxon>Bacteria</taxon>
        <taxon>Pseudomonadati</taxon>
        <taxon>Bacteroidota</taxon>
        <taxon>Flavobacteriia</taxon>
        <taxon>Flavobacteriales</taxon>
        <taxon>Crocinitomicaceae</taxon>
        <taxon>Brumimicrobium</taxon>
    </lineage>
</organism>
<evidence type="ECO:0000256" key="1">
    <source>
        <dbReference type="ARBA" id="ARBA00001936"/>
    </source>
</evidence>
<dbReference type="GO" id="GO:0004222">
    <property type="term" value="F:metalloendopeptidase activity"/>
    <property type="evidence" value="ECO:0007669"/>
    <property type="project" value="TreeGrafter"/>
</dbReference>
<gene>
    <name evidence="13" type="ORF">CW751_05390</name>
</gene>
<accession>A0A2I0R4I2</accession>
<dbReference type="InterPro" id="IPR002816">
    <property type="entry name" value="TraB/PrgY/GumN_fam"/>
</dbReference>
<dbReference type="OrthoDB" id="9798714at2"/>
<keyword evidence="11" id="KW-0472">Membrane</keyword>
<dbReference type="Proteomes" id="UP000236654">
    <property type="component" value="Unassembled WGS sequence"/>
</dbReference>
<keyword evidence="9" id="KW-1133">Transmembrane helix</keyword>
<dbReference type="Pfam" id="PF01963">
    <property type="entry name" value="TraB_PrgY_gumN"/>
    <property type="match status" value="2"/>
</dbReference>
<evidence type="ECO:0000256" key="8">
    <source>
        <dbReference type="ARBA" id="ARBA00022801"/>
    </source>
</evidence>
<keyword evidence="14" id="KW-1185">Reference proteome</keyword>
<keyword evidence="7" id="KW-0732">Signal</keyword>
<evidence type="ECO:0000256" key="9">
    <source>
        <dbReference type="ARBA" id="ARBA00022989"/>
    </source>
</evidence>
<evidence type="ECO:0000256" key="7">
    <source>
        <dbReference type="ARBA" id="ARBA00022729"/>
    </source>
</evidence>
<comment type="caution">
    <text evidence="13">The sequence shown here is derived from an EMBL/GenBank/DDBJ whole genome shotgun (WGS) entry which is preliminary data.</text>
</comment>
<dbReference type="PANTHER" id="PTHR31120">
    <property type="entry name" value="METALLOPROTEASE TIKI"/>
    <property type="match status" value="1"/>
</dbReference>
<evidence type="ECO:0000313" key="13">
    <source>
        <dbReference type="EMBL" id="PKR81485.1"/>
    </source>
</evidence>
<dbReference type="CDD" id="cd14789">
    <property type="entry name" value="Tiki"/>
    <property type="match status" value="1"/>
</dbReference>
<protein>
    <recommendedName>
        <fullName evidence="15">TraB/GumN family protein</fullName>
    </recommendedName>
</protein>
<evidence type="ECO:0000313" key="14">
    <source>
        <dbReference type="Proteomes" id="UP000236654"/>
    </source>
</evidence>
<evidence type="ECO:0000256" key="3">
    <source>
        <dbReference type="ARBA" id="ARBA00004479"/>
    </source>
</evidence>
<comment type="cofactor">
    <cofactor evidence="2">
        <name>Co(2+)</name>
        <dbReference type="ChEBI" id="CHEBI:48828"/>
    </cofactor>
</comment>
<evidence type="ECO:0000256" key="6">
    <source>
        <dbReference type="ARBA" id="ARBA00022723"/>
    </source>
</evidence>
<evidence type="ECO:0000256" key="2">
    <source>
        <dbReference type="ARBA" id="ARBA00001941"/>
    </source>
</evidence>
<evidence type="ECO:0000256" key="11">
    <source>
        <dbReference type="ARBA" id="ARBA00023136"/>
    </source>
</evidence>
<comment type="subcellular location">
    <subcellularLocation>
        <location evidence="3">Membrane</location>
        <topology evidence="3">Single-pass type I membrane protein</topology>
    </subcellularLocation>
</comment>
<evidence type="ECO:0008006" key="15">
    <source>
        <dbReference type="Google" id="ProtNLM"/>
    </source>
</evidence>
<comment type="cofactor">
    <cofactor evidence="1">
        <name>Mn(2+)</name>
        <dbReference type="ChEBI" id="CHEBI:29035"/>
    </cofactor>
</comment>
<keyword evidence="6" id="KW-0479">Metal-binding</keyword>
<reference evidence="13 14" key="1">
    <citation type="submission" date="2017-12" db="EMBL/GenBank/DDBJ databases">
        <title>The draft genome sequence of Brumimicrobium saltpan LHR20.</title>
        <authorList>
            <person name="Do Z.-J."/>
            <person name="Luo H.-R."/>
        </authorList>
    </citation>
    <scope>NUCLEOTIDE SEQUENCE [LARGE SCALE GENOMIC DNA]</scope>
    <source>
        <strain evidence="13 14">LHR20</strain>
    </source>
</reference>
<keyword evidence="12" id="KW-0325">Glycoprotein</keyword>
<proteinExistence type="predicted"/>
<dbReference type="EMBL" id="PJNI01000003">
    <property type="protein sequence ID" value="PKR81485.1"/>
    <property type="molecule type" value="Genomic_DNA"/>
</dbReference>
<name>A0A2I0R4I2_9FLAO</name>
<dbReference type="InterPro" id="IPR040230">
    <property type="entry name" value="TIKI1/2-like"/>
</dbReference>
<evidence type="ECO:0000256" key="10">
    <source>
        <dbReference type="ARBA" id="ARBA00023049"/>
    </source>
</evidence>
<dbReference type="AlphaFoldDB" id="A0A2I0R4I2"/>
<evidence type="ECO:0000256" key="5">
    <source>
        <dbReference type="ARBA" id="ARBA00022692"/>
    </source>
</evidence>
<sequence>MNNNMRHFHLIIVLLISNLLLGQRDAIDRSNYELLWEISRDDMSESAYLFGTYHSNDKDIFDFPNAVYQALDEAEAVILETDISEIILNDDYNHYFNGYQKTNLLDWIIPARQVDKTTHTAYGSDDGRPQFIDMLFKQIADNCGKKFYALETIEDQLKIGFDNELDPNRPVKSVDLSQKQLKKLYREGNARALHQYTKDAALMYVDLYESLIVNRNLKMTDGIDTLIHNNNSSFIAVGAAHLLGKYGIVHLLREKGYTVKSPLIAFDKQDHLEKELLNKCRAYQYIDETFGASIVFGGKPTLVDRKKGELKYAKYIEFGQGNIYRLDMKYFNFNTDLDSVVRKYFDPEMYKIVHFDSVIIDEGVKALQGKLIHENNEQWLRVFHRNNIIYAITAVGGHRFAHSNRAISFFNTFKFSDTKKDVHLNQLVSSPSRTLNLMFPADVHENKIQEAYDDVWTALWFNPSTNEKLFAAESIMSNQSIVTKNEDFGRYLLSDYDSDEITFYDEVHKEGAYFQKSFRINKGSTSIFGKMRLMGNVIQIIKYEGSDEHKKDKFLSHFDKMPVFPVVQKQIAIENDVFSTKVTRSGFKQYDVSNEKEYLNKSEYRLNDHEHSLSYRIITKKYKKWAFSNRSIKEVLGAQIQWPAEDIQVEIDTTYDFTDTFPTLYFDIYYPLAENRFSGKVFIQGKNIILASVIYPNQAQKRVEHLSFLDDLKIKNKDTSNLDDINFGLLKNEVMINGQKSLIQLIEDYQINDSTLKIILAWPNSFWKQYDRDGNIRGTILVNLENSNQLTDVFEFWKVNMTPENHYLSLATLFTLQKQNKPKEFITVAHAIKKQKNQHVNFYAYLDINKEKTKFLASVWPVFSEILSDSLAWETSFILPDLMEEPFLKNYFTSDTYIKAVTSKRQPEWAAFRYLEILHKQNVSPAIMHRVLKSWKENNQSINKHVLGSRIAWETILGEKPSFKEKRLLRKNTAIAIAYAKVMAVSGTPIYEIYSYEDMIGYIAFDHYKDAYQDENKTLSHLENRTIQLEEKTFEFAFYEVTENKKTYLMSRLIPKDRNLPSYGGFGANTHFFYRNGKYNLEEIENELKMKIQEERDRE</sequence>
<dbReference type="PANTHER" id="PTHR31120:SF6">
    <property type="entry name" value="METALLOPROTEASE TIKI HOMOLOG"/>
    <property type="match status" value="1"/>
</dbReference>
<keyword evidence="4" id="KW-0645">Protease</keyword>
<dbReference type="GO" id="GO:0030178">
    <property type="term" value="P:negative regulation of Wnt signaling pathway"/>
    <property type="evidence" value="ECO:0007669"/>
    <property type="project" value="InterPro"/>
</dbReference>
<keyword evidence="10" id="KW-0482">Metalloprotease</keyword>
<dbReference type="RefSeq" id="WP_101333965.1">
    <property type="nucleotide sequence ID" value="NZ_PJNI01000003.1"/>
</dbReference>
<keyword evidence="8" id="KW-0378">Hydrolase</keyword>